<evidence type="ECO:0000256" key="9">
    <source>
        <dbReference type="ARBA" id="ARBA00023204"/>
    </source>
</evidence>
<evidence type="ECO:0000256" key="7">
    <source>
        <dbReference type="ARBA" id="ARBA00023004"/>
    </source>
</evidence>
<dbReference type="AlphaFoldDB" id="A0A1I1AVJ7"/>
<dbReference type="InterPro" id="IPR005273">
    <property type="entry name" value="Ura-DNA_glyco_family4"/>
</dbReference>
<organism evidence="11 12">
    <name type="scientific">Amycolatopsis marina</name>
    <dbReference type="NCBI Taxonomy" id="490629"/>
    <lineage>
        <taxon>Bacteria</taxon>
        <taxon>Bacillati</taxon>
        <taxon>Actinomycetota</taxon>
        <taxon>Actinomycetes</taxon>
        <taxon>Pseudonocardiales</taxon>
        <taxon>Pseudonocardiaceae</taxon>
        <taxon>Amycolatopsis</taxon>
    </lineage>
</organism>
<dbReference type="Gene3D" id="3.40.470.10">
    <property type="entry name" value="Uracil-DNA glycosylase-like domain"/>
    <property type="match status" value="1"/>
</dbReference>
<dbReference type="InterPro" id="IPR051536">
    <property type="entry name" value="UDG_Type-4/5"/>
</dbReference>
<comment type="similarity">
    <text evidence="1">Belongs to the uracil-DNA glycosylase (UDG) superfamily. Type 4 (UDGa) family.</text>
</comment>
<dbReference type="SUPFAM" id="SSF52141">
    <property type="entry name" value="Uracil-DNA glycosylase-like"/>
    <property type="match status" value="1"/>
</dbReference>
<dbReference type="GO" id="GO:0046872">
    <property type="term" value="F:metal ion binding"/>
    <property type="evidence" value="ECO:0007669"/>
    <property type="project" value="UniProtKB-KW"/>
</dbReference>
<dbReference type="CDD" id="cd10030">
    <property type="entry name" value="UDG-F4_TTUDGA_SPO1dp_like"/>
    <property type="match status" value="1"/>
</dbReference>
<evidence type="ECO:0000313" key="11">
    <source>
        <dbReference type="EMBL" id="SFB41907.1"/>
    </source>
</evidence>
<dbReference type="NCBIfam" id="TIGR00758">
    <property type="entry name" value="UDG_fam4"/>
    <property type="match status" value="1"/>
</dbReference>
<evidence type="ECO:0000256" key="2">
    <source>
        <dbReference type="ARBA" id="ARBA00019403"/>
    </source>
</evidence>
<keyword evidence="7" id="KW-0408">Iron</keyword>
<evidence type="ECO:0000256" key="3">
    <source>
        <dbReference type="ARBA" id="ARBA00022485"/>
    </source>
</evidence>
<dbReference type="SMART" id="SM00987">
    <property type="entry name" value="UreE_C"/>
    <property type="match status" value="1"/>
</dbReference>
<keyword evidence="5" id="KW-0227">DNA damage</keyword>
<keyword evidence="8" id="KW-0411">Iron-sulfur</keyword>
<keyword evidence="3" id="KW-0004">4Fe-4S</keyword>
<keyword evidence="12" id="KW-1185">Reference proteome</keyword>
<reference evidence="12" key="1">
    <citation type="submission" date="2016-10" db="EMBL/GenBank/DDBJ databases">
        <authorList>
            <person name="Varghese N."/>
            <person name="Submissions S."/>
        </authorList>
    </citation>
    <scope>NUCLEOTIDE SEQUENCE [LARGE SCALE GENOMIC DNA]</scope>
    <source>
        <strain evidence="12">CGMCC 4.3568</strain>
    </source>
</reference>
<dbReference type="GO" id="GO:0006281">
    <property type="term" value="P:DNA repair"/>
    <property type="evidence" value="ECO:0007669"/>
    <property type="project" value="UniProtKB-KW"/>
</dbReference>
<dbReference type="Pfam" id="PF03167">
    <property type="entry name" value="UDG"/>
    <property type="match status" value="1"/>
</dbReference>
<protein>
    <recommendedName>
        <fullName evidence="2">Type-4 uracil-DNA glycosylase</fullName>
    </recommendedName>
</protein>
<dbReference type="RefSeq" id="WP_091674466.1">
    <property type="nucleotide sequence ID" value="NZ_FOKG01000010.1"/>
</dbReference>
<evidence type="ECO:0000256" key="5">
    <source>
        <dbReference type="ARBA" id="ARBA00022763"/>
    </source>
</evidence>
<dbReference type="PANTHER" id="PTHR33693:SF9">
    <property type="entry name" value="TYPE-4 URACIL-DNA GLYCOSYLASE"/>
    <property type="match status" value="1"/>
</dbReference>
<evidence type="ECO:0000256" key="6">
    <source>
        <dbReference type="ARBA" id="ARBA00022801"/>
    </source>
</evidence>
<dbReference type="NCBIfam" id="TIGR03914">
    <property type="entry name" value="UDG_fam_dom"/>
    <property type="match status" value="1"/>
</dbReference>
<gene>
    <name evidence="11" type="ORF">SAMN05216266_110213</name>
</gene>
<dbReference type="InterPro" id="IPR036895">
    <property type="entry name" value="Uracil-DNA_glycosylase-like_sf"/>
</dbReference>
<dbReference type="GO" id="GO:0097506">
    <property type="term" value="F:deaminated base DNA N-glycosylase activity"/>
    <property type="evidence" value="ECO:0007669"/>
    <property type="project" value="UniProtKB-ARBA"/>
</dbReference>
<dbReference type="GO" id="GO:0051539">
    <property type="term" value="F:4 iron, 4 sulfur cluster binding"/>
    <property type="evidence" value="ECO:0007669"/>
    <property type="project" value="UniProtKB-KW"/>
</dbReference>
<keyword evidence="6" id="KW-0378">Hydrolase</keyword>
<keyword evidence="4" id="KW-0479">Metal-binding</keyword>
<evidence type="ECO:0000256" key="1">
    <source>
        <dbReference type="ARBA" id="ARBA00006521"/>
    </source>
</evidence>
<evidence type="ECO:0000256" key="4">
    <source>
        <dbReference type="ARBA" id="ARBA00022723"/>
    </source>
</evidence>
<dbReference type="InterPro" id="IPR005122">
    <property type="entry name" value="Uracil-DNA_glycosylase-like"/>
</dbReference>
<dbReference type="PANTHER" id="PTHR33693">
    <property type="entry name" value="TYPE-5 URACIL-DNA GLYCOSYLASE"/>
    <property type="match status" value="1"/>
</dbReference>
<keyword evidence="9" id="KW-0234">DNA repair</keyword>
<dbReference type="STRING" id="490629.SAMN05216266_110213"/>
<evidence type="ECO:0000259" key="10">
    <source>
        <dbReference type="SMART" id="SM00986"/>
    </source>
</evidence>
<feature type="domain" description="Uracil-DNA glycosylase-like" evidence="10">
    <location>
        <begin position="38"/>
        <end position="202"/>
    </location>
</feature>
<accession>A0A1I1AVJ7</accession>
<name>A0A1I1AVJ7_9PSEU</name>
<sequence length="218" mass="23727">MTDASDYLPGSRRLPDLRTAVQQCRGCDLYQDATQAVFGEGPQDAKLLFVGEQPGDAEDREGEPFVGPAGRLLDRALRDCGIDREQVYVTNAVKHFRFTRPERGKQRLHKKPSRGQILACRPWLLAELGGTDPDVVVFLGATAAQSVLGTGFKVTERRGQVVDLPEELVHRPMHAVATVHPSSVLRAPDRDAAYTAFTADLRVVGDLVTPGGRAKVSG</sequence>
<dbReference type="Proteomes" id="UP000243799">
    <property type="component" value="Unassembled WGS sequence"/>
</dbReference>
<evidence type="ECO:0000313" key="12">
    <source>
        <dbReference type="Proteomes" id="UP000243799"/>
    </source>
</evidence>
<dbReference type="SMART" id="SM00986">
    <property type="entry name" value="UDG"/>
    <property type="match status" value="1"/>
</dbReference>
<proteinExistence type="inferred from homology"/>
<dbReference type="EMBL" id="FOKG01000010">
    <property type="protein sequence ID" value="SFB41907.1"/>
    <property type="molecule type" value="Genomic_DNA"/>
</dbReference>
<dbReference type="OrthoDB" id="5290748at2"/>
<evidence type="ECO:0000256" key="8">
    <source>
        <dbReference type="ARBA" id="ARBA00023014"/>
    </source>
</evidence>